<keyword evidence="2" id="KW-1185">Reference proteome</keyword>
<reference evidence="2" key="1">
    <citation type="submission" date="2024-06" db="EMBL/GenBank/DDBJ databases">
        <title>Multi-omics analyses provide insights into the biosynthesis of the anticancer antibiotic pleurotin in Hohenbuehelia grisea.</title>
        <authorList>
            <person name="Weaver J.A."/>
            <person name="Alberti F."/>
        </authorList>
    </citation>
    <scope>NUCLEOTIDE SEQUENCE [LARGE SCALE GENOMIC DNA]</scope>
    <source>
        <strain evidence="2">T-177</strain>
    </source>
</reference>
<comment type="caution">
    <text evidence="1">The sequence shown here is derived from an EMBL/GenBank/DDBJ whole genome shotgun (WGS) entry which is preliminary data.</text>
</comment>
<evidence type="ECO:0000313" key="1">
    <source>
        <dbReference type="EMBL" id="KAL0945647.1"/>
    </source>
</evidence>
<organism evidence="1 2">
    <name type="scientific">Hohenbuehelia grisea</name>
    <dbReference type="NCBI Taxonomy" id="104357"/>
    <lineage>
        <taxon>Eukaryota</taxon>
        <taxon>Fungi</taxon>
        <taxon>Dikarya</taxon>
        <taxon>Basidiomycota</taxon>
        <taxon>Agaricomycotina</taxon>
        <taxon>Agaricomycetes</taxon>
        <taxon>Agaricomycetidae</taxon>
        <taxon>Agaricales</taxon>
        <taxon>Pleurotineae</taxon>
        <taxon>Pleurotaceae</taxon>
        <taxon>Hohenbuehelia</taxon>
    </lineage>
</organism>
<accession>A0ABR3IQR9</accession>
<proteinExistence type="predicted"/>
<sequence>MPPKSVLWEAFSTDFQKSLYKEDKSHKAVWCGSCLEKAVKLIQAREVAAGHVVNRSKEEWDTTARAVVEPK</sequence>
<dbReference type="EMBL" id="JASNQZ010000017">
    <property type="protein sequence ID" value="KAL0945647.1"/>
    <property type="molecule type" value="Genomic_DNA"/>
</dbReference>
<dbReference type="Proteomes" id="UP001556367">
    <property type="component" value="Unassembled WGS sequence"/>
</dbReference>
<evidence type="ECO:0000313" key="2">
    <source>
        <dbReference type="Proteomes" id="UP001556367"/>
    </source>
</evidence>
<name>A0ABR3IQR9_9AGAR</name>
<gene>
    <name evidence="1" type="ORF">HGRIS_014801</name>
</gene>
<protein>
    <submittedName>
        <fullName evidence="1">Uncharacterized protein</fullName>
    </submittedName>
</protein>